<sequence length="276" mass="31862">MNNLNDPPRWNIGPDPQGGAAEGNQWNYALLVPMLGLAAFRWVWTRESKNEILKVKAQYDQDMSAVTSDLEMKYRHALTESQRAAAVLELELEKERQRVEGYRQALVSQSQRVTDERKKLQLEREVLEQERTELVKSGAAGALLQHALKKEAGWHQKASALLKDLEEDLVERQGAYCNLLLPRERRLEMEKNLLLKVVKEPPGGSIDLEGDLKDIFKNDHYCAKGNLLVNRDKRKNGSLMWVYLRYWQLQVTMEMHKRAEESILGVTLENKNDNLK</sequence>
<name>A0AAY5L128_ESOLU</name>
<evidence type="ECO:0000313" key="3">
    <source>
        <dbReference type="Proteomes" id="UP000265140"/>
    </source>
</evidence>
<reference evidence="2 3" key="1">
    <citation type="submission" date="2020-02" db="EMBL/GenBank/DDBJ databases">
        <title>Esox lucius (northern pike) genome, fEsoLuc1, primary haplotype.</title>
        <authorList>
            <person name="Myers G."/>
            <person name="Karagic N."/>
            <person name="Meyer A."/>
            <person name="Pippel M."/>
            <person name="Reichard M."/>
            <person name="Winkler S."/>
            <person name="Tracey A."/>
            <person name="Sims Y."/>
            <person name="Howe K."/>
            <person name="Rhie A."/>
            <person name="Formenti G."/>
            <person name="Durbin R."/>
            <person name="Fedrigo O."/>
            <person name="Jarvis E.D."/>
        </authorList>
    </citation>
    <scope>NUCLEOTIDE SEQUENCE [LARGE SCALE GENOMIC DNA]</scope>
</reference>
<dbReference type="GeneID" id="105016546"/>
<reference evidence="2" key="3">
    <citation type="submission" date="2025-09" db="UniProtKB">
        <authorList>
            <consortium name="Ensembl"/>
        </authorList>
    </citation>
    <scope>IDENTIFICATION</scope>
</reference>
<accession>A0AAY5L128</accession>
<dbReference type="RefSeq" id="XP_010878752.1">
    <property type="nucleotide sequence ID" value="XM_010880450.4"/>
</dbReference>
<dbReference type="AlphaFoldDB" id="A0AAY5L128"/>
<dbReference type="Proteomes" id="UP000265140">
    <property type="component" value="Chromosome 16"/>
</dbReference>
<dbReference type="Ensembl" id="ENSELUT00000090349.1">
    <property type="protein sequence ID" value="ENSELUP00000094696.1"/>
    <property type="gene ID" value="ENSELUG00000039104.1"/>
</dbReference>
<dbReference type="RefSeq" id="XP_010878749.1">
    <property type="nucleotide sequence ID" value="XM_010880447.5"/>
</dbReference>
<organism evidence="2 3">
    <name type="scientific">Esox lucius</name>
    <name type="common">Northern pike</name>
    <dbReference type="NCBI Taxonomy" id="8010"/>
    <lineage>
        <taxon>Eukaryota</taxon>
        <taxon>Metazoa</taxon>
        <taxon>Chordata</taxon>
        <taxon>Craniata</taxon>
        <taxon>Vertebrata</taxon>
        <taxon>Euteleostomi</taxon>
        <taxon>Actinopterygii</taxon>
        <taxon>Neopterygii</taxon>
        <taxon>Teleostei</taxon>
        <taxon>Protacanthopterygii</taxon>
        <taxon>Esociformes</taxon>
        <taxon>Esocidae</taxon>
        <taxon>Esox</taxon>
    </lineage>
</organism>
<evidence type="ECO:0000313" key="2">
    <source>
        <dbReference type="Ensembl" id="ENSELUP00000094696.1"/>
    </source>
</evidence>
<evidence type="ECO:0008006" key="4">
    <source>
        <dbReference type="Google" id="ProtNLM"/>
    </source>
</evidence>
<evidence type="ECO:0000256" key="1">
    <source>
        <dbReference type="SAM" id="Coils"/>
    </source>
</evidence>
<feature type="coiled-coil region" evidence="1">
    <location>
        <begin position="78"/>
        <end position="137"/>
    </location>
</feature>
<dbReference type="PANTHER" id="PTHR31958">
    <property type="entry name" value="COILED-COIL DOMAIN-CONTAINING PROTEIN 127"/>
    <property type="match status" value="1"/>
</dbReference>
<protein>
    <recommendedName>
        <fullName evidence="4">Coiled-coil domain containing 127a</fullName>
    </recommendedName>
</protein>
<dbReference type="GeneTree" id="ENSGT00390000008818"/>
<dbReference type="CTD" id="751722"/>
<dbReference type="RefSeq" id="XP_019910396.1">
    <property type="nucleotide sequence ID" value="XM_020054837.3"/>
</dbReference>
<dbReference type="InterPro" id="IPR034607">
    <property type="entry name" value="CCDC127"/>
</dbReference>
<dbReference type="KEGG" id="els:105016546"/>
<keyword evidence="3" id="KW-1185">Reference proteome</keyword>
<reference evidence="2" key="2">
    <citation type="submission" date="2025-08" db="UniProtKB">
        <authorList>
            <consortium name="Ensembl"/>
        </authorList>
    </citation>
    <scope>IDENTIFICATION</scope>
</reference>
<dbReference type="PANTHER" id="PTHR31958:SF2">
    <property type="entry name" value="COILED-COIL DOMAIN-CONTAINING PROTEIN 127"/>
    <property type="match status" value="1"/>
</dbReference>
<dbReference type="RefSeq" id="XP_010878751.1">
    <property type="nucleotide sequence ID" value="XM_010880449.5"/>
</dbReference>
<proteinExistence type="predicted"/>
<keyword evidence="1" id="KW-0175">Coiled coil</keyword>